<gene>
    <name evidence="2" type="ORF">BC643_2695</name>
</gene>
<name>A0A419WA76_9BACT</name>
<reference evidence="2 3" key="1">
    <citation type="submission" date="2018-09" db="EMBL/GenBank/DDBJ databases">
        <title>Genomic Encyclopedia of Archaeal and Bacterial Type Strains, Phase II (KMG-II): from individual species to whole genera.</title>
        <authorList>
            <person name="Goeker M."/>
        </authorList>
    </citation>
    <scope>NUCLEOTIDE SEQUENCE [LARGE SCALE GENOMIC DNA]</scope>
    <source>
        <strain evidence="2 3">DSM 27148</strain>
    </source>
</reference>
<feature type="transmembrane region" description="Helical" evidence="1">
    <location>
        <begin position="79"/>
        <end position="108"/>
    </location>
</feature>
<dbReference type="RefSeq" id="WP_120273545.1">
    <property type="nucleotide sequence ID" value="NZ_RAPN01000001.1"/>
</dbReference>
<protein>
    <submittedName>
        <fullName evidence="2">Uncharacterized protein</fullName>
    </submittedName>
</protein>
<keyword evidence="1" id="KW-0472">Membrane</keyword>
<comment type="caution">
    <text evidence="2">The sequence shown here is derived from an EMBL/GenBank/DDBJ whole genome shotgun (WGS) entry which is preliminary data.</text>
</comment>
<feature type="transmembrane region" description="Helical" evidence="1">
    <location>
        <begin position="6"/>
        <end position="26"/>
    </location>
</feature>
<evidence type="ECO:0000313" key="2">
    <source>
        <dbReference type="EMBL" id="RKD92324.1"/>
    </source>
</evidence>
<proteinExistence type="predicted"/>
<dbReference type="AlphaFoldDB" id="A0A419WA76"/>
<keyword evidence="1" id="KW-1133">Transmembrane helix</keyword>
<accession>A0A419WA76</accession>
<keyword evidence="1" id="KW-0812">Transmembrane</keyword>
<sequence>MEVVFYFGTAVLYSIFAAYTSAYFAATQYWGLKLTYTKSTIDNLVANDKINHYMQTINVNGLQKAITTRRQKLKWYFRFSLNFPLFLVGALLFEWYIPFLTLLGVLFLKNTIRQFLPPANSTTYLQKIIRDLEEQSVHFENRLQMEEKEASDFFVQQLRLKESA</sequence>
<dbReference type="Proteomes" id="UP000283387">
    <property type="component" value="Unassembled WGS sequence"/>
</dbReference>
<organism evidence="2 3">
    <name type="scientific">Mangrovibacterium diazotrophicum</name>
    <dbReference type="NCBI Taxonomy" id="1261403"/>
    <lineage>
        <taxon>Bacteria</taxon>
        <taxon>Pseudomonadati</taxon>
        <taxon>Bacteroidota</taxon>
        <taxon>Bacteroidia</taxon>
        <taxon>Marinilabiliales</taxon>
        <taxon>Prolixibacteraceae</taxon>
        <taxon>Mangrovibacterium</taxon>
    </lineage>
</organism>
<evidence type="ECO:0000313" key="3">
    <source>
        <dbReference type="Proteomes" id="UP000283387"/>
    </source>
</evidence>
<dbReference type="EMBL" id="RAPN01000001">
    <property type="protein sequence ID" value="RKD92324.1"/>
    <property type="molecule type" value="Genomic_DNA"/>
</dbReference>
<keyword evidence="3" id="KW-1185">Reference proteome</keyword>
<evidence type="ECO:0000256" key="1">
    <source>
        <dbReference type="SAM" id="Phobius"/>
    </source>
</evidence>